<dbReference type="RefSeq" id="WP_145773908.1">
    <property type="nucleotide sequence ID" value="NZ_BAAATQ010000034.1"/>
</dbReference>
<evidence type="ECO:0000256" key="2">
    <source>
        <dbReference type="SAM" id="SignalP"/>
    </source>
</evidence>
<keyword evidence="4" id="KW-1185">Reference proteome</keyword>
<accession>A0A562I804</accession>
<sequence>MTYTNGGNRGRRTPAPRRVLATGLAALLTTAGALAVAASPAAAGPVRWVPPSSVSYADARQPNVAFPAATDVPVGTWEADGVKTTLRAYFTFDLTPYRGRQVISAEFLAAEGAVADCDKPRELELWRTDPPAATPPGTVHPRCARSSGTSGRRRPARPDAWSWR</sequence>
<keyword evidence="2" id="KW-0732">Signal</keyword>
<evidence type="ECO:0000313" key="3">
    <source>
        <dbReference type="EMBL" id="TWH66918.1"/>
    </source>
</evidence>
<protein>
    <submittedName>
        <fullName evidence="3">Uncharacterized protein</fullName>
    </submittedName>
</protein>
<comment type="caution">
    <text evidence="3">The sequence shown here is derived from an EMBL/GenBank/DDBJ whole genome shotgun (WGS) entry which is preliminary data.</text>
</comment>
<name>A0A562I804_MICOL</name>
<feature type="chain" id="PRO_5039477403" evidence="2">
    <location>
        <begin position="36"/>
        <end position="164"/>
    </location>
</feature>
<dbReference type="Proteomes" id="UP000319825">
    <property type="component" value="Unassembled WGS sequence"/>
</dbReference>
<gene>
    <name evidence="3" type="ORF">JD77_01879</name>
</gene>
<feature type="region of interest" description="Disordered" evidence="1">
    <location>
        <begin position="127"/>
        <end position="164"/>
    </location>
</feature>
<dbReference type="EMBL" id="VLKE01000001">
    <property type="protein sequence ID" value="TWH66918.1"/>
    <property type="molecule type" value="Genomic_DNA"/>
</dbReference>
<dbReference type="OrthoDB" id="3439746at2"/>
<proteinExistence type="predicted"/>
<feature type="signal peptide" evidence="2">
    <location>
        <begin position="1"/>
        <end position="35"/>
    </location>
</feature>
<evidence type="ECO:0000256" key="1">
    <source>
        <dbReference type="SAM" id="MobiDB-lite"/>
    </source>
</evidence>
<reference evidence="3 4" key="1">
    <citation type="submission" date="2019-07" db="EMBL/GenBank/DDBJ databases">
        <title>R&amp;d 2014.</title>
        <authorList>
            <person name="Klenk H.-P."/>
        </authorList>
    </citation>
    <scope>NUCLEOTIDE SEQUENCE [LARGE SCALE GENOMIC DNA]</scope>
    <source>
        <strain evidence="3 4">DSM 43868</strain>
    </source>
</reference>
<dbReference type="AlphaFoldDB" id="A0A562I804"/>
<evidence type="ECO:0000313" key="4">
    <source>
        <dbReference type="Proteomes" id="UP000319825"/>
    </source>
</evidence>
<organism evidence="3 4">
    <name type="scientific">Micromonospora olivasterospora</name>
    <dbReference type="NCBI Taxonomy" id="1880"/>
    <lineage>
        <taxon>Bacteria</taxon>
        <taxon>Bacillati</taxon>
        <taxon>Actinomycetota</taxon>
        <taxon>Actinomycetes</taxon>
        <taxon>Micromonosporales</taxon>
        <taxon>Micromonosporaceae</taxon>
        <taxon>Micromonospora</taxon>
    </lineage>
</organism>